<feature type="compositionally biased region" description="Low complexity" evidence="7">
    <location>
        <begin position="207"/>
        <end position="242"/>
    </location>
</feature>
<dbReference type="PROSITE" id="PS50157">
    <property type="entry name" value="ZINC_FINGER_C2H2_2"/>
    <property type="match status" value="1"/>
</dbReference>
<evidence type="ECO:0000256" key="5">
    <source>
        <dbReference type="ARBA" id="ARBA00023242"/>
    </source>
</evidence>
<gene>
    <name evidence="9" type="ORF">EC973_004437</name>
</gene>
<protein>
    <recommendedName>
        <fullName evidence="8">C2H2-type domain-containing protein</fullName>
    </recommendedName>
</protein>
<proteinExistence type="predicted"/>
<keyword evidence="4" id="KW-0862">Zinc</keyword>
<keyword evidence="10" id="KW-1185">Reference proteome</keyword>
<organism evidence="9 10">
    <name type="scientific">Apophysomyces ossiformis</name>
    <dbReference type="NCBI Taxonomy" id="679940"/>
    <lineage>
        <taxon>Eukaryota</taxon>
        <taxon>Fungi</taxon>
        <taxon>Fungi incertae sedis</taxon>
        <taxon>Mucoromycota</taxon>
        <taxon>Mucoromycotina</taxon>
        <taxon>Mucoromycetes</taxon>
        <taxon>Mucorales</taxon>
        <taxon>Mucorineae</taxon>
        <taxon>Mucoraceae</taxon>
        <taxon>Apophysomyces</taxon>
    </lineage>
</organism>
<dbReference type="InterPro" id="IPR036236">
    <property type="entry name" value="Znf_C2H2_sf"/>
</dbReference>
<reference evidence="9" key="1">
    <citation type="submission" date="2020-01" db="EMBL/GenBank/DDBJ databases">
        <title>Genome Sequencing of Three Apophysomyces-Like Fungal Strains Confirms a Novel Fungal Genus in the Mucoromycota with divergent Burkholderia-like Endosymbiotic Bacteria.</title>
        <authorList>
            <person name="Stajich J.E."/>
            <person name="Macias A.M."/>
            <person name="Carter-House D."/>
            <person name="Lovett B."/>
            <person name="Kasson L.R."/>
            <person name="Berry K."/>
            <person name="Grigoriev I."/>
            <person name="Chang Y."/>
            <person name="Spatafora J."/>
            <person name="Kasson M.T."/>
        </authorList>
    </citation>
    <scope>NUCLEOTIDE SEQUENCE</scope>
    <source>
        <strain evidence="9">NRRL A-21654</strain>
    </source>
</reference>
<comment type="caution">
    <text evidence="9">The sequence shown here is derived from an EMBL/GenBank/DDBJ whole genome shotgun (WGS) entry which is preliminary data.</text>
</comment>
<dbReference type="EMBL" id="JABAYA010000025">
    <property type="protein sequence ID" value="KAF7729457.1"/>
    <property type="molecule type" value="Genomic_DNA"/>
</dbReference>
<evidence type="ECO:0000259" key="8">
    <source>
        <dbReference type="PROSITE" id="PS50157"/>
    </source>
</evidence>
<evidence type="ECO:0000256" key="6">
    <source>
        <dbReference type="PROSITE-ProRule" id="PRU00042"/>
    </source>
</evidence>
<keyword evidence="5" id="KW-0539">Nucleus</keyword>
<dbReference type="GO" id="GO:0005634">
    <property type="term" value="C:nucleus"/>
    <property type="evidence" value="ECO:0007669"/>
    <property type="project" value="UniProtKB-SubCell"/>
</dbReference>
<evidence type="ECO:0000256" key="4">
    <source>
        <dbReference type="ARBA" id="ARBA00022833"/>
    </source>
</evidence>
<feature type="compositionally biased region" description="Polar residues" evidence="7">
    <location>
        <begin position="140"/>
        <end position="149"/>
    </location>
</feature>
<dbReference type="CDD" id="cd20908">
    <property type="entry name" value="SUF4-like"/>
    <property type="match status" value="1"/>
</dbReference>
<dbReference type="SMART" id="SM00355">
    <property type="entry name" value="ZnF_C2H2"/>
    <property type="match status" value="2"/>
</dbReference>
<dbReference type="PROSITE" id="PS00028">
    <property type="entry name" value="ZINC_FINGER_C2H2_1"/>
    <property type="match status" value="1"/>
</dbReference>
<dbReference type="Gene3D" id="3.30.160.60">
    <property type="entry name" value="Classic Zinc Finger"/>
    <property type="match status" value="1"/>
</dbReference>
<dbReference type="PANTHER" id="PTHR23215">
    <property type="entry name" value="ZINC FINGER PROTEIN 207"/>
    <property type="match status" value="1"/>
</dbReference>
<accession>A0A8H7ERY0</accession>
<dbReference type="InterPro" id="IPR013087">
    <property type="entry name" value="Znf_C2H2_type"/>
</dbReference>
<name>A0A8H7ERY0_9FUNG</name>
<sequence length="344" mass="36456">MRPWCWYCEKDFEDDKVLVTHQRAKHFKCEVCNKKLTTAGGMAVHAMQVHKVEINKVPNALPGRETLDIEIFGMEGIPPEDMIAYELRMSGNNPPKRPRTVGPGQYGELTPEQIQQQIALHKAGNTVAVMQQQQQAFSPTPYYSSQTFGSPAAPAHTPPTPSGGAPAPYPAQYSQYYQPRPAYPAQPFNFRPPVGAPSFPGAWTGETTPSHGTATAAAATASPVTPSAATPTSTPDATATTPVTTPASAATVAVPAQAYASQTAASNYYGTAEAATSSVGSTGGGFNYGSAQVSHTSAGAAASPAVPDGTKKKASKTVLIYNNHDWSPEEMRAQLEKYRVKANE</sequence>
<evidence type="ECO:0000313" key="9">
    <source>
        <dbReference type="EMBL" id="KAF7729457.1"/>
    </source>
</evidence>
<keyword evidence="2" id="KW-0479">Metal-binding</keyword>
<evidence type="ECO:0000256" key="1">
    <source>
        <dbReference type="ARBA" id="ARBA00004123"/>
    </source>
</evidence>
<feature type="region of interest" description="Disordered" evidence="7">
    <location>
        <begin position="140"/>
        <end position="242"/>
    </location>
</feature>
<evidence type="ECO:0000256" key="2">
    <source>
        <dbReference type="ARBA" id="ARBA00022723"/>
    </source>
</evidence>
<feature type="domain" description="C2H2-type" evidence="8">
    <location>
        <begin position="27"/>
        <end position="55"/>
    </location>
</feature>
<dbReference type="AlphaFoldDB" id="A0A8H7ERY0"/>
<evidence type="ECO:0000313" key="10">
    <source>
        <dbReference type="Proteomes" id="UP000605846"/>
    </source>
</evidence>
<evidence type="ECO:0000256" key="3">
    <source>
        <dbReference type="ARBA" id="ARBA00022771"/>
    </source>
</evidence>
<evidence type="ECO:0000256" key="7">
    <source>
        <dbReference type="SAM" id="MobiDB-lite"/>
    </source>
</evidence>
<dbReference type="OrthoDB" id="1306014at2759"/>
<dbReference type="PANTHER" id="PTHR23215:SF0">
    <property type="entry name" value="BUB3-INTERACTING AND GLEBS MOTIF-CONTAINING PROTEIN ZNF207"/>
    <property type="match status" value="1"/>
</dbReference>
<dbReference type="SUPFAM" id="SSF57667">
    <property type="entry name" value="beta-beta-alpha zinc fingers"/>
    <property type="match status" value="1"/>
</dbReference>
<comment type="subcellular location">
    <subcellularLocation>
        <location evidence="1">Nucleus</location>
    </subcellularLocation>
</comment>
<dbReference type="GO" id="GO:0008270">
    <property type="term" value="F:zinc ion binding"/>
    <property type="evidence" value="ECO:0007669"/>
    <property type="project" value="UniProtKB-KW"/>
</dbReference>
<feature type="compositionally biased region" description="Low complexity" evidence="7">
    <location>
        <begin position="162"/>
        <end position="187"/>
    </location>
</feature>
<keyword evidence="3 6" id="KW-0863">Zinc-finger</keyword>
<dbReference type="Proteomes" id="UP000605846">
    <property type="component" value="Unassembled WGS sequence"/>
</dbReference>